<dbReference type="GO" id="GO:0001682">
    <property type="term" value="P:tRNA 5'-leader removal"/>
    <property type="evidence" value="ECO:0007669"/>
    <property type="project" value="InterPro"/>
</dbReference>
<gene>
    <name evidence="2" type="ORF">ZIOFF_075897</name>
</gene>
<protein>
    <submittedName>
        <fullName evidence="2">Uncharacterized protein</fullName>
    </submittedName>
</protein>
<dbReference type="AlphaFoldDB" id="A0A8J5ER66"/>
<accession>A0A8J5ER66</accession>
<feature type="compositionally biased region" description="Basic and acidic residues" evidence="1">
    <location>
        <begin position="31"/>
        <end position="61"/>
    </location>
</feature>
<keyword evidence="3" id="KW-1185">Reference proteome</keyword>
<dbReference type="GO" id="GO:0030677">
    <property type="term" value="C:ribonuclease P complex"/>
    <property type="evidence" value="ECO:0007669"/>
    <property type="project" value="InterPro"/>
</dbReference>
<dbReference type="PANTHER" id="PTHR13348:SF0">
    <property type="entry name" value="RIBONUCLEASE P PROTEIN SUBUNIT P29"/>
    <property type="match status" value="1"/>
</dbReference>
<evidence type="ECO:0000313" key="3">
    <source>
        <dbReference type="Proteomes" id="UP000734854"/>
    </source>
</evidence>
<dbReference type="Pfam" id="PF01868">
    <property type="entry name" value="RNase_P-MRP_p29"/>
    <property type="match status" value="1"/>
</dbReference>
<dbReference type="InterPro" id="IPR002730">
    <property type="entry name" value="Rpp29/RNP1"/>
</dbReference>
<dbReference type="OrthoDB" id="124041at2759"/>
<comment type="caution">
    <text evidence="2">The sequence shown here is derived from an EMBL/GenBank/DDBJ whole genome shotgun (WGS) entry which is preliminary data.</text>
</comment>
<dbReference type="Proteomes" id="UP000734854">
    <property type="component" value="Unassembled WGS sequence"/>
</dbReference>
<dbReference type="GO" id="GO:0000172">
    <property type="term" value="C:ribonuclease MRP complex"/>
    <property type="evidence" value="ECO:0007669"/>
    <property type="project" value="InterPro"/>
</dbReference>
<evidence type="ECO:0000313" key="2">
    <source>
        <dbReference type="EMBL" id="KAG6466288.1"/>
    </source>
</evidence>
<dbReference type="InterPro" id="IPR016848">
    <property type="entry name" value="RNase_P/MRP_Rpp29-subunit"/>
</dbReference>
<dbReference type="GO" id="GO:0006364">
    <property type="term" value="P:rRNA processing"/>
    <property type="evidence" value="ECO:0007669"/>
    <property type="project" value="TreeGrafter"/>
</dbReference>
<dbReference type="GO" id="GO:0033204">
    <property type="term" value="F:ribonuclease P RNA binding"/>
    <property type="evidence" value="ECO:0007669"/>
    <property type="project" value="InterPro"/>
</dbReference>
<evidence type="ECO:0000256" key="1">
    <source>
        <dbReference type="SAM" id="MobiDB-lite"/>
    </source>
</evidence>
<dbReference type="PANTHER" id="PTHR13348">
    <property type="entry name" value="RIBONUCLEASE P SUBUNIT P29"/>
    <property type="match status" value="1"/>
</dbReference>
<dbReference type="SMART" id="SM00538">
    <property type="entry name" value="POP4"/>
    <property type="match status" value="1"/>
</dbReference>
<name>A0A8J5ER66_ZINOF</name>
<sequence>MASTSDCVTPVASDRKRRALEALEKRFAFEAERRQESVKSKRIKESESVGGVEQRKEEKRNAKLVPSSEVDGGSERRTRGKASASSSSRKDVHPVYSEISGIVDANLLQLNDLKAPNARDTVSKIVNDIVAKGDEANKYTRHGKSLKIDNLIYLDQLISKDDSLKDARLKALMSHSKRSRNHMSNRQHRKCGSFNLPREFHKFDLFTPMHEMWKGYIVELMKEVGKKQLNECLLNADLHGAFLLVVECKTSAYKGESGIMIRETSETFGIITKENRFRVVPKVGSVFIFQADCWKITLHGDKLSKRSTNKLKP</sequence>
<dbReference type="EMBL" id="JACMSC010000181">
    <property type="protein sequence ID" value="KAG6466288.1"/>
    <property type="molecule type" value="Genomic_DNA"/>
</dbReference>
<reference evidence="2 3" key="1">
    <citation type="submission" date="2020-08" db="EMBL/GenBank/DDBJ databases">
        <title>Plant Genome Project.</title>
        <authorList>
            <person name="Zhang R.-G."/>
        </authorList>
    </citation>
    <scope>NUCLEOTIDE SEQUENCE [LARGE SCALE GENOMIC DNA]</scope>
    <source>
        <tissue evidence="2">Rhizome</tissue>
    </source>
</reference>
<feature type="region of interest" description="Disordered" evidence="1">
    <location>
        <begin position="31"/>
        <end position="91"/>
    </location>
</feature>
<proteinExistence type="predicted"/>
<organism evidence="2 3">
    <name type="scientific">Zingiber officinale</name>
    <name type="common">Ginger</name>
    <name type="synonym">Amomum zingiber</name>
    <dbReference type="NCBI Taxonomy" id="94328"/>
    <lineage>
        <taxon>Eukaryota</taxon>
        <taxon>Viridiplantae</taxon>
        <taxon>Streptophyta</taxon>
        <taxon>Embryophyta</taxon>
        <taxon>Tracheophyta</taxon>
        <taxon>Spermatophyta</taxon>
        <taxon>Magnoliopsida</taxon>
        <taxon>Liliopsida</taxon>
        <taxon>Zingiberales</taxon>
        <taxon>Zingiberaceae</taxon>
        <taxon>Zingiber</taxon>
    </lineage>
</organism>